<evidence type="ECO:0000313" key="3">
    <source>
        <dbReference type="EMBL" id="PON28108.1"/>
    </source>
</evidence>
<dbReference type="EMBL" id="JPDN02000008">
    <property type="protein sequence ID" value="PON28108.1"/>
    <property type="molecule type" value="Genomic_DNA"/>
</dbReference>
<dbReference type="InterPro" id="IPR029498">
    <property type="entry name" value="HeLo_dom"/>
</dbReference>
<dbReference type="Pfam" id="PF14479">
    <property type="entry name" value="HeLo"/>
    <property type="match status" value="1"/>
</dbReference>
<accession>A0A2P4ZUZ9</accession>
<protein>
    <recommendedName>
        <fullName evidence="2">Prion-inhibition and propagation HeLo domain-containing protein</fullName>
    </recommendedName>
</protein>
<proteinExistence type="predicted"/>
<organism evidence="3 4">
    <name type="scientific">Trichoderma gamsii</name>
    <dbReference type="NCBI Taxonomy" id="398673"/>
    <lineage>
        <taxon>Eukaryota</taxon>
        <taxon>Fungi</taxon>
        <taxon>Dikarya</taxon>
        <taxon>Ascomycota</taxon>
        <taxon>Pezizomycotina</taxon>
        <taxon>Sordariomycetes</taxon>
        <taxon>Hypocreomycetidae</taxon>
        <taxon>Hypocreales</taxon>
        <taxon>Hypocreaceae</taxon>
        <taxon>Trichoderma</taxon>
    </lineage>
</organism>
<dbReference type="AlphaFoldDB" id="A0A2P4ZUZ9"/>
<dbReference type="STRING" id="398673.A0A2P4ZUZ9"/>
<feature type="region of interest" description="Disordered" evidence="1">
    <location>
        <begin position="1"/>
        <end position="22"/>
    </location>
</feature>
<dbReference type="Proteomes" id="UP000054821">
    <property type="component" value="Unassembled WGS sequence"/>
</dbReference>
<evidence type="ECO:0000256" key="1">
    <source>
        <dbReference type="SAM" id="MobiDB-lite"/>
    </source>
</evidence>
<gene>
    <name evidence="3" type="ORF">TGAM01_v203245</name>
</gene>
<evidence type="ECO:0000313" key="4">
    <source>
        <dbReference type="Proteomes" id="UP000054821"/>
    </source>
</evidence>
<feature type="domain" description="Prion-inhibition and propagation HeLo" evidence="2">
    <location>
        <begin position="45"/>
        <end position="166"/>
    </location>
</feature>
<dbReference type="Gene3D" id="1.20.120.1020">
    <property type="entry name" value="Prion-inhibition and propagation, HeLo domain"/>
    <property type="match status" value="1"/>
</dbReference>
<comment type="caution">
    <text evidence="3">The sequence shown here is derived from an EMBL/GenBank/DDBJ whole genome shotgun (WGS) entry which is preliminary data.</text>
</comment>
<reference evidence="3 4" key="1">
    <citation type="journal article" date="2016" name="Genome Announc.">
        <title>Draft Whole-Genome Sequence of Trichoderma gamsii T6085, a Promising Biocontrol Agent of Fusarium Head Blight on Wheat.</title>
        <authorList>
            <person name="Baroncelli R."/>
            <person name="Zapparata A."/>
            <person name="Piaggeschi G."/>
            <person name="Sarrocco S."/>
            <person name="Vannacci G."/>
        </authorList>
    </citation>
    <scope>NUCLEOTIDE SEQUENCE [LARGE SCALE GENOMIC DNA]</scope>
    <source>
        <strain evidence="3 4">T6085</strain>
    </source>
</reference>
<dbReference type="RefSeq" id="XP_018662735.1">
    <property type="nucleotide sequence ID" value="XM_018803997.1"/>
</dbReference>
<sequence length="172" mass="19865">MHQRRRPSDLSKPSWKKRLTTKDDGREICEPCSSSRFHSLNLPPQARGFEKDFAMNQSKLDVLQLRLSRWGQIARITGDRAGAQRYLDAPHEAVAKDGYKSRIKDILETIGDTLERAHREAGRDDPSIDANSRQILDADLHLSRGMNRIRQRFRASLRQRETQLMKVTDSEN</sequence>
<dbReference type="GeneID" id="29984080"/>
<name>A0A2P4ZUZ9_9HYPO</name>
<evidence type="ECO:0000259" key="2">
    <source>
        <dbReference type="Pfam" id="PF14479"/>
    </source>
</evidence>
<dbReference type="InterPro" id="IPR038305">
    <property type="entry name" value="HeLo_sf"/>
</dbReference>
<keyword evidence="4" id="KW-1185">Reference proteome</keyword>